<dbReference type="PROSITE" id="PS50172">
    <property type="entry name" value="BRCT"/>
    <property type="match status" value="1"/>
</dbReference>
<reference evidence="9" key="1">
    <citation type="submission" date="2025-08" db="UniProtKB">
        <authorList>
            <consortium name="Ensembl"/>
        </authorList>
    </citation>
    <scope>IDENTIFICATION</scope>
</reference>
<dbReference type="GO" id="GO:0033925">
    <property type="term" value="F:mannosyl-glycoprotein endo-beta-N-acetylglucosaminidase activity"/>
    <property type="evidence" value="ECO:0007669"/>
    <property type="project" value="UniProtKB-EC"/>
</dbReference>
<dbReference type="InterPro" id="IPR001357">
    <property type="entry name" value="BRCT_dom"/>
</dbReference>
<dbReference type="AlphaFoldDB" id="A0A8C7B607"/>
<dbReference type="InterPro" id="IPR057882">
    <property type="entry name" value="ENGase_C"/>
</dbReference>
<keyword evidence="10" id="KW-1185">Reference proteome</keyword>
<evidence type="ECO:0000259" key="8">
    <source>
        <dbReference type="PROSITE" id="PS50172"/>
    </source>
</evidence>
<evidence type="ECO:0000256" key="2">
    <source>
        <dbReference type="ARBA" id="ARBA00007849"/>
    </source>
</evidence>
<evidence type="ECO:0000256" key="7">
    <source>
        <dbReference type="ARBA" id="ARBA00034414"/>
    </source>
</evidence>
<dbReference type="EC" id="3.2.1.96" evidence="3"/>
<protein>
    <recommendedName>
        <fullName evidence="3">mannosyl-glycoprotein endo-beta-N-acetylglucosaminidase</fullName>
        <ecNumber evidence="3">3.2.1.96</ecNumber>
    </recommendedName>
</protein>
<comment type="similarity">
    <text evidence="2">Belongs to the glycosyl hydrolase 85 family.</text>
</comment>
<keyword evidence="5" id="KW-0378">Hydrolase</keyword>
<evidence type="ECO:0000313" key="9">
    <source>
        <dbReference type="Ensembl" id="ENSNVIP00000018320.1"/>
    </source>
</evidence>
<dbReference type="GeneTree" id="ENSGT00390000018512"/>
<comment type="catalytic activity">
    <reaction evidence="7">
        <text>an N(4)-(oligosaccharide-(1-&gt;3)-[oligosaccharide-(1-&gt;6)]-beta-D-Man-(1-&gt;4)-beta-D-GlcNAc-(1-&gt;4)-alpha-D-GlcNAc)-L-asparaginyl-[protein] + H2O = an oligosaccharide-(1-&gt;3)-[oligosaccharide-(1-&gt;6)]-beta-D-Man-(1-&gt;4)-D-GlcNAc + N(4)-(N-acetyl-beta-D-glucosaminyl)-L-asparaginyl-[protein]</text>
        <dbReference type="Rhea" id="RHEA:73067"/>
        <dbReference type="Rhea" id="RHEA-COMP:12603"/>
        <dbReference type="Rhea" id="RHEA-COMP:18176"/>
        <dbReference type="ChEBI" id="CHEBI:15377"/>
        <dbReference type="ChEBI" id="CHEBI:132248"/>
        <dbReference type="ChEBI" id="CHEBI:192714"/>
        <dbReference type="ChEBI" id="CHEBI:192715"/>
        <dbReference type="EC" id="3.2.1.96"/>
    </reaction>
</comment>
<dbReference type="InterPro" id="IPR005201">
    <property type="entry name" value="TIM_ENGase"/>
</dbReference>
<accession>A0A8C7B607</accession>
<dbReference type="Proteomes" id="UP000694425">
    <property type="component" value="Unplaced"/>
</dbReference>
<sequence>REVVSFTPEPLPARYYDKDTTKPVSFYFSSLEELLAWTPDVEDSFNVALEPSECRQPPLSSQRPRTLLCHDMMGGYLEDKFIQGSAARSPYCFYHWQCIDIFVYFSHHTVTIPPVGWTNAAHRHGVCVLGKTPGARLPLTRQCTCRVTSNEKAFGGEAVLAWGCLDRLRQARPNFRKGPGHWVTVLTKTVQLQFGEFGGLITSEIFSWQGESVGSEERQEGVAGAGTPARDGQGVGWSPSLELIRKHGFSAALFAPGWVYECLEKKDFFQNQDKFWALLERYLPTHSICSLPFVTSFCLGMGTRRVRYGQEEAVGPWYHPSAQEIQPLFAEHRLEGDGRGWVRTSCCLEDAWCGGSSLLIRGVIPPEVGPVAVRLFSLHVPVPPKIFLSLVYKLEGPSAVEVALELTTGDAGSCHVGGLWTLDAETSSRHSPRPLRVPPTKLARWVGRCGQQLPGGWVQRCYEVNLRGCLLGDLLVSFARPAGSREEASFVCRLGEIQVVDADSLLRPLPRVQALTVSRVCWQPATSEEEEEEEGGAPARLRLSCTLHWSYLLSPIRCFRIHCLPGSGGGSPRGGPPGPDKPVLLGLAFVNQYRVVELPVVAAGPGRDGRVQFLVEPVPKEGFLVPQAEWGRAALLYSLPQL</sequence>
<evidence type="ECO:0000256" key="5">
    <source>
        <dbReference type="ARBA" id="ARBA00022801"/>
    </source>
</evidence>
<keyword evidence="6" id="KW-0326">Glycosidase</keyword>
<evidence type="ECO:0000256" key="3">
    <source>
        <dbReference type="ARBA" id="ARBA00012566"/>
    </source>
</evidence>
<reference evidence="9" key="2">
    <citation type="submission" date="2025-09" db="UniProtKB">
        <authorList>
            <consortium name="Ensembl"/>
        </authorList>
    </citation>
    <scope>IDENTIFICATION</scope>
</reference>
<dbReference type="Gene3D" id="2.60.120.260">
    <property type="entry name" value="Galactose-binding domain-like"/>
    <property type="match status" value="1"/>
</dbReference>
<dbReference type="InterPro" id="IPR032979">
    <property type="entry name" value="ENGase"/>
</dbReference>
<name>A0A8C7B607_NEOVI</name>
<dbReference type="GO" id="GO:0005829">
    <property type="term" value="C:cytosol"/>
    <property type="evidence" value="ECO:0007669"/>
    <property type="project" value="UniProtKB-SubCell"/>
</dbReference>
<dbReference type="Pfam" id="PF25529">
    <property type="entry name" value="Ig_ENGASE1_C"/>
    <property type="match status" value="1"/>
</dbReference>
<dbReference type="Ensembl" id="ENSNVIT00000021367.1">
    <property type="protein sequence ID" value="ENSNVIP00000018320.1"/>
    <property type="gene ID" value="ENSNVIG00000014278.1"/>
</dbReference>
<organism evidence="9 10">
    <name type="scientific">Neovison vison</name>
    <name type="common">American mink</name>
    <name type="synonym">Mustela vison</name>
    <dbReference type="NCBI Taxonomy" id="452646"/>
    <lineage>
        <taxon>Eukaryota</taxon>
        <taxon>Metazoa</taxon>
        <taxon>Chordata</taxon>
        <taxon>Craniata</taxon>
        <taxon>Vertebrata</taxon>
        <taxon>Euteleostomi</taxon>
        <taxon>Mammalia</taxon>
        <taxon>Eutheria</taxon>
        <taxon>Laurasiatheria</taxon>
        <taxon>Carnivora</taxon>
        <taxon>Caniformia</taxon>
        <taxon>Musteloidea</taxon>
        <taxon>Mustelidae</taxon>
        <taxon>Mustelinae</taxon>
        <taxon>Neogale</taxon>
    </lineage>
</organism>
<dbReference type="Pfam" id="PF03644">
    <property type="entry name" value="Glyco_hydro_85"/>
    <property type="match status" value="2"/>
</dbReference>
<evidence type="ECO:0000313" key="10">
    <source>
        <dbReference type="Proteomes" id="UP000694425"/>
    </source>
</evidence>
<evidence type="ECO:0000256" key="4">
    <source>
        <dbReference type="ARBA" id="ARBA00022490"/>
    </source>
</evidence>
<dbReference type="PANTHER" id="PTHR13246">
    <property type="entry name" value="ENDO BETA N-ACETYLGLUCOSAMINIDASE"/>
    <property type="match status" value="1"/>
</dbReference>
<dbReference type="Gene3D" id="3.20.20.80">
    <property type="entry name" value="Glycosidases"/>
    <property type="match status" value="2"/>
</dbReference>
<evidence type="ECO:0000256" key="1">
    <source>
        <dbReference type="ARBA" id="ARBA00004514"/>
    </source>
</evidence>
<feature type="domain" description="BRCT" evidence="8">
    <location>
        <begin position="196"/>
        <end position="276"/>
    </location>
</feature>
<proteinExistence type="inferred from homology"/>
<keyword evidence="4" id="KW-0963">Cytoplasm</keyword>
<comment type="subcellular location">
    <subcellularLocation>
        <location evidence="1">Cytoplasm</location>
        <location evidence="1">Cytosol</location>
    </subcellularLocation>
</comment>
<evidence type="ECO:0000256" key="6">
    <source>
        <dbReference type="ARBA" id="ARBA00023295"/>
    </source>
</evidence>
<dbReference type="PANTHER" id="PTHR13246:SF1">
    <property type="entry name" value="CYTOSOLIC ENDO-BETA-N-ACETYLGLUCOSAMINIDASE"/>
    <property type="match status" value="1"/>
</dbReference>